<gene>
    <name evidence="2" type="ORF">Amac_054770</name>
</gene>
<dbReference type="RefSeq" id="WP_155357230.1">
    <property type="nucleotide sequence ID" value="NZ_BAAAHL010000038.1"/>
</dbReference>
<name>A0A5M3WTA1_9ACTN</name>
<evidence type="ECO:0000256" key="1">
    <source>
        <dbReference type="SAM" id="MobiDB-lite"/>
    </source>
</evidence>
<keyword evidence="3" id="KW-1185">Reference proteome</keyword>
<evidence type="ECO:0000313" key="2">
    <source>
        <dbReference type="EMBL" id="GES11880.1"/>
    </source>
</evidence>
<dbReference type="Proteomes" id="UP000331127">
    <property type="component" value="Unassembled WGS sequence"/>
</dbReference>
<feature type="region of interest" description="Disordered" evidence="1">
    <location>
        <begin position="104"/>
        <end position="128"/>
    </location>
</feature>
<sequence>MADPVTIGLWGAPRSGKSTVLSCLRIAAHARGWRINGVGADAAEAERFLAEHTNMLDQDGLFPEPTDMARPLSWEFHPPAGPGFTVSLQDVPGGWFKGSSIASDSTASNSWDSAASVKSTPGGPTMTQKEVDEARDKFVEHLAACNGLLYIYDPVREREVGDSYTFLQETLGLVAQKVESQRLVDGSKLPHAVAVCVTKFDDPIVFHQARRGMWGTQSDDGDRMPIVKDSLAPLFFEWLSRQPNQDSARKVREALVAHFDNTRIAYFVTSAIGFALDEHGDFDPSDFDNITPASDGPPRIADQIRPINVLEPFLWLAERIRAGSLGAP</sequence>
<comment type="caution">
    <text evidence="2">The sequence shown here is derived from an EMBL/GenBank/DDBJ whole genome shotgun (WGS) entry which is preliminary data.</text>
</comment>
<dbReference type="AlphaFoldDB" id="A0A5M3WTA1"/>
<dbReference type="OrthoDB" id="4051290at2"/>
<dbReference type="EMBL" id="BLAE01000033">
    <property type="protein sequence ID" value="GES11880.1"/>
    <property type="molecule type" value="Genomic_DNA"/>
</dbReference>
<proteinExistence type="predicted"/>
<organism evidence="2 3">
    <name type="scientific">Acrocarpospora macrocephala</name>
    <dbReference type="NCBI Taxonomy" id="150177"/>
    <lineage>
        <taxon>Bacteria</taxon>
        <taxon>Bacillati</taxon>
        <taxon>Actinomycetota</taxon>
        <taxon>Actinomycetes</taxon>
        <taxon>Streptosporangiales</taxon>
        <taxon>Streptosporangiaceae</taxon>
        <taxon>Acrocarpospora</taxon>
    </lineage>
</organism>
<evidence type="ECO:0000313" key="3">
    <source>
        <dbReference type="Proteomes" id="UP000331127"/>
    </source>
</evidence>
<accession>A0A5M3WTA1</accession>
<protein>
    <submittedName>
        <fullName evidence="2">Uncharacterized protein</fullName>
    </submittedName>
</protein>
<reference evidence="2 3" key="1">
    <citation type="submission" date="2019-10" db="EMBL/GenBank/DDBJ databases">
        <title>Whole genome shotgun sequence of Acrocarpospora macrocephala NBRC 16266.</title>
        <authorList>
            <person name="Ichikawa N."/>
            <person name="Kimura A."/>
            <person name="Kitahashi Y."/>
            <person name="Komaki H."/>
            <person name="Oguchi A."/>
        </authorList>
    </citation>
    <scope>NUCLEOTIDE SEQUENCE [LARGE SCALE GENOMIC DNA]</scope>
    <source>
        <strain evidence="2 3">NBRC 16266</strain>
    </source>
</reference>